<keyword evidence="3" id="KW-0862">Zinc</keyword>
<dbReference type="HOGENOM" id="CLU_2780557_0_0_1"/>
<keyword evidence="7" id="KW-1185">Reference proteome</keyword>
<evidence type="ECO:0000256" key="4">
    <source>
        <dbReference type="PROSITE-ProRule" id="PRU00470"/>
    </source>
</evidence>
<evidence type="ECO:0000313" key="6">
    <source>
        <dbReference type="EMBL" id="PNS90968.1"/>
    </source>
</evidence>
<dbReference type="AlphaFoldDB" id="B9IQA5"/>
<dbReference type="InterPro" id="IPR044817">
    <property type="entry name" value="SBP-like"/>
</dbReference>
<evidence type="ECO:0000256" key="3">
    <source>
        <dbReference type="ARBA" id="ARBA00022833"/>
    </source>
</evidence>
<dbReference type="PANTHER" id="PTHR31251:SF226">
    <property type="entry name" value="SQUAMOSA PROMOTER-BINDING-LIKE PROTEIN 6"/>
    <property type="match status" value="1"/>
</dbReference>
<dbReference type="InterPro" id="IPR004333">
    <property type="entry name" value="SBP_dom"/>
</dbReference>
<dbReference type="Proteomes" id="UP000006729">
    <property type="component" value="Chromosome 19"/>
</dbReference>
<evidence type="ECO:0000313" key="7">
    <source>
        <dbReference type="Proteomes" id="UP000006729"/>
    </source>
</evidence>
<evidence type="ECO:0000256" key="1">
    <source>
        <dbReference type="ARBA" id="ARBA00022723"/>
    </source>
</evidence>
<keyword evidence="2 4" id="KW-0863">Zinc-finger</keyword>
<evidence type="ECO:0000259" key="5">
    <source>
        <dbReference type="PROSITE" id="PS51141"/>
    </source>
</evidence>
<reference evidence="6 7" key="1">
    <citation type="journal article" date="2006" name="Science">
        <title>The genome of black cottonwood, Populus trichocarpa (Torr. &amp; Gray).</title>
        <authorList>
            <person name="Tuskan G.A."/>
            <person name="Difazio S."/>
            <person name="Jansson S."/>
            <person name="Bohlmann J."/>
            <person name="Grigoriev I."/>
            <person name="Hellsten U."/>
            <person name="Putnam N."/>
            <person name="Ralph S."/>
            <person name="Rombauts S."/>
            <person name="Salamov A."/>
            <person name="Schein J."/>
            <person name="Sterck L."/>
            <person name="Aerts A."/>
            <person name="Bhalerao R.R."/>
            <person name="Bhalerao R.P."/>
            <person name="Blaudez D."/>
            <person name="Boerjan W."/>
            <person name="Brun A."/>
            <person name="Brunner A."/>
            <person name="Busov V."/>
            <person name="Campbell M."/>
            <person name="Carlson J."/>
            <person name="Chalot M."/>
            <person name="Chapman J."/>
            <person name="Chen G.L."/>
            <person name="Cooper D."/>
            <person name="Coutinho P.M."/>
            <person name="Couturier J."/>
            <person name="Covert S."/>
            <person name="Cronk Q."/>
            <person name="Cunningham R."/>
            <person name="Davis J."/>
            <person name="Degroeve S."/>
            <person name="Dejardin A."/>
            <person name="Depamphilis C."/>
            <person name="Detter J."/>
            <person name="Dirks B."/>
            <person name="Dubchak I."/>
            <person name="Duplessis S."/>
            <person name="Ehlting J."/>
            <person name="Ellis B."/>
            <person name="Gendler K."/>
            <person name="Goodstein D."/>
            <person name="Gribskov M."/>
            <person name="Grimwood J."/>
            <person name="Groover A."/>
            <person name="Gunter L."/>
            <person name="Hamberger B."/>
            <person name="Heinze B."/>
            <person name="Helariutta Y."/>
            <person name="Henrissat B."/>
            <person name="Holligan D."/>
            <person name="Holt R."/>
            <person name="Huang W."/>
            <person name="Islam-Faridi N."/>
            <person name="Jones S."/>
            <person name="Jones-Rhoades M."/>
            <person name="Jorgensen R."/>
            <person name="Joshi C."/>
            <person name="Kangasjarvi J."/>
            <person name="Karlsson J."/>
            <person name="Kelleher C."/>
            <person name="Kirkpatrick R."/>
            <person name="Kirst M."/>
            <person name="Kohler A."/>
            <person name="Kalluri U."/>
            <person name="Larimer F."/>
            <person name="Leebens-Mack J."/>
            <person name="Leple J.C."/>
            <person name="Locascio P."/>
            <person name="Lou Y."/>
            <person name="Lucas S."/>
            <person name="Martin F."/>
            <person name="Montanini B."/>
            <person name="Napoli C."/>
            <person name="Nelson D.R."/>
            <person name="Nelson C."/>
            <person name="Nieminen K."/>
            <person name="Nilsson O."/>
            <person name="Pereda V."/>
            <person name="Peter G."/>
            <person name="Philippe R."/>
            <person name="Pilate G."/>
            <person name="Poliakov A."/>
            <person name="Razumovskaya J."/>
            <person name="Richardson P."/>
            <person name="Rinaldi C."/>
            <person name="Ritland K."/>
            <person name="Rouze P."/>
            <person name="Ryaboy D."/>
            <person name="Schmutz J."/>
            <person name="Schrader J."/>
            <person name="Segerman B."/>
            <person name="Shin H."/>
            <person name="Siddiqui A."/>
            <person name="Sterky F."/>
            <person name="Terry A."/>
            <person name="Tsai C.J."/>
            <person name="Uberbacher E."/>
            <person name="Unneberg P."/>
            <person name="Vahala J."/>
            <person name="Wall K."/>
            <person name="Wessler S."/>
            <person name="Yang G."/>
            <person name="Yin T."/>
            <person name="Douglas C."/>
            <person name="Marra M."/>
            <person name="Sandberg G."/>
            <person name="Van de Peer Y."/>
            <person name="Rokhsar D."/>
        </authorList>
    </citation>
    <scope>NUCLEOTIDE SEQUENCE [LARGE SCALE GENOMIC DNA]</scope>
    <source>
        <strain evidence="7">cv. Nisqually</strain>
    </source>
</reference>
<evidence type="ECO:0000256" key="2">
    <source>
        <dbReference type="ARBA" id="ARBA00022771"/>
    </source>
</evidence>
<keyword evidence="1" id="KW-0479">Metal-binding</keyword>
<dbReference type="EMBL" id="CM009308">
    <property type="protein sequence ID" value="PNS90968.1"/>
    <property type="molecule type" value="Genomic_DNA"/>
</dbReference>
<dbReference type="Pfam" id="PF03110">
    <property type="entry name" value="SBP"/>
    <property type="match status" value="1"/>
</dbReference>
<gene>
    <name evidence="6" type="ORF">POPTR_019G073600</name>
</gene>
<dbReference type="SUPFAM" id="SSF103612">
    <property type="entry name" value="SBT domain"/>
    <property type="match status" value="1"/>
</dbReference>
<dbReference type="PROSITE" id="PS51141">
    <property type="entry name" value="ZF_SBP"/>
    <property type="match status" value="1"/>
</dbReference>
<organism evidence="6 7">
    <name type="scientific">Populus trichocarpa</name>
    <name type="common">Western balsam poplar</name>
    <name type="synonym">Populus balsamifera subsp. trichocarpa</name>
    <dbReference type="NCBI Taxonomy" id="3694"/>
    <lineage>
        <taxon>Eukaryota</taxon>
        <taxon>Viridiplantae</taxon>
        <taxon>Streptophyta</taxon>
        <taxon>Embryophyta</taxon>
        <taxon>Tracheophyta</taxon>
        <taxon>Spermatophyta</taxon>
        <taxon>Magnoliopsida</taxon>
        <taxon>eudicotyledons</taxon>
        <taxon>Gunneridae</taxon>
        <taxon>Pentapetalae</taxon>
        <taxon>rosids</taxon>
        <taxon>fabids</taxon>
        <taxon>Malpighiales</taxon>
        <taxon>Salicaceae</taxon>
        <taxon>Saliceae</taxon>
        <taxon>Populus</taxon>
    </lineage>
</organism>
<dbReference type="PANTHER" id="PTHR31251">
    <property type="entry name" value="SQUAMOSA PROMOTER-BINDING-LIKE PROTEIN 4"/>
    <property type="match status" value="1"/>
</dbReference>
<protein>
    <recommendedName>
        <fullName evidence="5">SBP-type domain-containing protein</fullName>
    </recommendedName>
</protein>
<dbReference type="STRING" id="3694.B9IQA5"/>
<accession>B9IQA5</accession>
<dbReference type="GO" id="GO:0005634">
    <property type="term" value="C:nucleus"/>
    <property type="evidence" value="ECO:0007669"/>
    <property type="project" value="InterPro"/>
</dbReference>
<sequence>MQNLFRFRELSEFDDKKRSCRRRLSYHNARRRKPQPEAIWFSSARPSSSFYGACFNFKGFNCRVPKIID</sequence>
<dbReference type="GO" id="GO:0008270">
    <property type="term" value="F:zinc ion binding"/>
    <property type="evidence" value="ECO:0007669"/>
    <property type="project" value="UniProtKB-KW"/>
</dbReference>
<dbReference type="InterPro" id="IPR036893">
    <property type="entry name" value="SBP_sf"/>
</dbReference>
<dbReference type="InParanoid" id="B9IQA5"/>
<name>B9IQA5_POPTR</name>
<dbReference type="GO" id="GO:0003677">
    <property type="term" value="F:DNA binding"/>
    <property type="evidence" value="ECO:0007669"/>
    <property type="project" value="InterPro"/>
</dbReference>
<feature type="domain" description="SBP-type" evidence="5">
    <location>
        <begin position="1"/>
        <end position="34"/>
    </location>
</feature>
<proteinExistence type="predicted"/>